<reference evidence="1 2" key="1">
    <citation type="journal article" date="2023" name="Int. J. Syst. Evol. Microbiol.">
        <title>Ligilactobacillus ubinensis sp. nov., a novel species isolated from the wild ferment of a durian fruit (Durio zibethinus).</title>
        <authorList>
            <person name="Heng Y.C."/>
            <person name="Menon N."/>
            <person name="Chen B."/>
            <person name="Loo B.Z.L."/>
            <person name="Wong G.W.J."/>
            <person name="Lim A.C.H."/>
            <person name="Silvaraju S."/>
            <person name="Kittelmann S."/>
        </authorList>
    </citation>
    <scope>NUCLEOTIDE SEQUENCE [LARGE SCALE GENOMIC DNA]</scope>
    <source>
        <strain evidence="1 2">WILCCON 0076</strain>
    </source>
</reference>
<organism evidence="1 2">
    <name type="scientific">Ligilactobacillus ubinensis</name>
    <dbReference type="NCBI Taxonomy" id="2876789"/>
    <lineage>
        <taxon>Bacteria</taxon>
        <taxon>Bacillati</taxon>
        <taxon>Bacillota</taxon>
        <taxon>Bacilli</taxon>
        <taxon>Lactobacillales</taxon>
        <taxon>Lactobacillaceae</taxon>
        <taxon>Ligilactobacillus</taxon>
    </lineage>
</organism>
<proteinExistence type="predicted"/>
<sequence length="184" mass="21812">MRLWVSGYRSYELGIFNSKDERILVIKAAIKQELIQKFDQGLEWIITGPQLGVEQWTIETALEIKNEYPELKIALIEPYTEFSKNWAEDKQHKLTALQTQVDFFASVSKKKYNNPQQLHNCTKFMIAHTDEAMFVYDPEFEGKIKYNYQAVKEEQEKRDYALELIDMYELQEKALQINEEKSNK</sequence>
<dbReference type="Pfam" id="PF06908">
    <property type="entry name" value="YpsA"/>
    <property type="match status" value="1"/>
</dbReference>
<accession>A0A9X2FRH4</accession>
<keyword evidence="2" id="KW-1185">Reference proteome</keyword>
<dbReference type="PIRSF" id="PIRSF021290">
    <property type="entry name" value="DUF1273"/>
    <property type="match status" value="1"/>
</dbReference>
<dbReference type="EMBL" id="JAIULA010000023">
    <property type="protein sequence ID" value="MCP0887703.1"/>
    <property type="molecule type" value="Genomic_DNA"/>
</dbReference>
<evidence type="ECO:0000313" key="1">
    <source>
        <dbReference type="EMBL" id="MCP0887703.1"/>
    </source>
</evidence>
<dbReference type="Gene3D" id="3.40.50.450">
    <property type="match status" value="1"/>
</dbReference>
<name>A0A9X2FRH4_9LACO</name>
<dbReference type="SUPFAM" id="SSF102405">
    <property type="entry name" value="MCP/YpsA-like"/>
    <property type="match status" value="1"/>
</dbReference>
<dbReference type="PANTHER" id="PTHR38440:SF1">
    <property type="entry name" value="UPF0398 PROTEIN SPR0331"/>
    <property type="match status" value="1"/>
</dbReference>
<dbReference type="InterPro" id="IPR010697">
    <property type="entry name" value="YspA"/>
</dbReference>
<protein>
    <submittedName>
        <fullName evidence="1">DUF1273 domain-containing protein</fullName>
    </submittedName>
</protein>
<dbReference type="PANTHER" id="PTHR38440">
    <property type="entry name" value="UPF0398 PROTEIN YPSA"/>
    <property type="match status" value="1"/>
</dbReference>
<evidence type="ECO:0000313" key="2">
    <source>
        <dbReference type="Proteomes" id="UP001139006"/>
    </source>
</evidence>
<gene>
    <name evidence="1" type="ORF">LB941_10205</name>
</gene>
<dbReference type="AlphaFoldDB" id="A0A9X2FRH4"/>
<dbReference type="RefSeq" id="WP_253361842.1">
    <property type="nucleotide sequence ID" value="NZ_JAIULA010000023.1"/>
</dbReference>
<dbReference type="Proteomes" id="UP001139006">
    <property type="component" value="Unassembled WGS sequence"/>
</dbReference>
<dbReference type="NCBIfam" id="NF010181">
    <property type="entry name" value="PRK13660.1"/>
    <property type="match status" value="1"/>
</dbReference>
<comment type="caution">
    <text evidence="1">The sequence shown here is derived from an EMBL/GenBank/DDBJ whole genome shotgun (WGS) entry which is preliminary data.</text>
</comment>